<sequence>MVSKGTKQEKSPQRSPVKSYRKSPSRAVKSKSPSRLTTNSPPASPRPRRSIRQSPSRTTTSTPKKSPSRRSPARTTPSRIDTNKSNVPDRITRASSKSRQEIESETDDELPLAVRASPKTRGRPKKINTEVKESQVVLQNIIPKLREATPEIGSYINLMRRSATKSFRHEIDHIDHLKRESSTSSIRKLTELSDEDDIQTGDFREKSVRKSEPKLIDKITPNEFGLFNAFLFVLCLPLIPLIFLVYCNEKQCNFTASPKFNYSRISTYFGLKSFAISLCYILLVFVIGALPFGGPKVSGLPNRGSKLNYVMNGFFTLVLVGIVLILLETFTGVLVIENVLQNFFQHYVTLTVLGVILSVALYIRSFYVPLCNLKSDVLINNAIYNFYHGRDINPRVFGVVDFKLFLFRFFCISTIIMNAVLFYKSVSFKVLTDGDIDYKSIKYNETLAVFAAMQIIHHTWCIVYESSFVTTFTAQYEAVGYECIVSLLLGPIVEIGSSKYILDYGVTLPRWQLIFAGVLFMIGSVFYHGSNTQKHQFRLNPYHPKVSHLESLPSSQGRKLLVSGYWGMVRHPNYLGDIIIQMSFGLLVYNAVPVLVFIFDILWIINRISRTELKCEQRYGSAWNRYCQRVKYSLVPKVY</sequence>
<evidence type="ECO:0000256" key="4">
    <source>
        <dbReference type="ARBA" id="ARBA00022692"/>
    </source>
</evidence>
<feature type="transmembrane region" description="Helical" evidence="11">
    <location>
        <begin position="313"/>
        <end position="335"/>
    </location>
</feature>
<feature type="compositionally biased region" description="Low complexity" evidence="10">
    <location>
        <begin position="52"/>
        <end position="65"/>
    </location>
</feature>
<dbReference type="PANTHER" id="PTHR21257:SF55">
    <property type="entry name" value="DELTA(14)-STEROL REDUCTASE LBR"/>
    <property type="match status" value="1"/>
</dbReference>
<dbReference type="GO" id="GO:0050613">
    <property type="term" value="F:Delta14-sterol reductase activity"/>
    <property type="evidence" value="ECO:0007669"/>
    <property type="project" value="TreeGrafter"/>
</dbReference>
<keyword evidence="9" id="KW-0539">Nucleus</keyword>
<evidence type="ECO:0000313" key="12">
    <source>
        <dbReference type="EMBL" id="JAV83870.1"/>
    </source>
</evidence>
<proteinExistence type="inferred from homology"/>
<keyword evidence="3" id="KW-0597">Phosphoprotein</keyword>
<feature type="transmembrane region" description="Helical" evidence="11">
    <location>
        <begin position="511"/>
        <end position="529"/>
    </location>
</feature>
<comment type="subcellular location">
    <subcellularLocation>
        <location evidence="1">Nucleus inner membrane</location>
        <topology evidence="1">Multi-pass membrane protein</topology>
    </subcellularLocation>
</comment>
<dbReference type="Pfam" id="PF01222">
    <property type="entry name" value="ERG4_ERG24"/>
    <property type="match status" value="1"/>
</dbReference>
<dbReference type="GO" id="GO:0006695">
    <property type="term" value="P:cholesterol biosynthetic process"/>
    <property type="evidence" value="ECO:0007669"/>
    <property type="project" value="TreeGrafter"/>
</dbReference>
<keyword evidence="8" id="KW-0675">Receptor</keyword>
<dbReference type="GO" id="GO:0005637">
    <property type="term" value="C:nuclear inner membrane"/>
    <property type="evidence" value="ECO:0007669"/>
    <property type="project" value="UniProtKB-SubCell"/>
</dbReference>
<feature type="transmembrane region" description="Helical" evidence="11">
    <location>
        <begin position="224"/>
        <end position="247"/>
    </location>
</feature>
<evidence type="ECO:0000256" key="9">
    <source>
        <dbReference type="ARBA" id="ARBA00023242"/>
    </source>
</evidence>
<feature type="compositionally biased region" description="Basic and acidic residues" evidence="10">
    <location>
        <begin position="1"/>
        <end position="12"/>
    </location>
</feature>
<dbReference type="EMBL" id="GEZM01034193">
    <property type="protein sequence ID" value="JAV83870.1"/>
    <property type="molecule type" value="Transcribed_RNA"/>
</dbReference>
<protein>
    <submittedName>
        <fullName evidence="12">Uncharacterized protein</fullName>
    </submittedName>
</protein>
<evidence type="ECO:0000256" key="11">
    <source>
        <dbReference type="SAM" id="Phobius"/>
    </source>
</evidence>
<organism evidence="12">
    <name type="scientific">Photinus pyralis</name>
    <name type="common">Common eastern firefly</name>
    <name type="synonym">Lampyris pyralis</name>
    <dbReference type="NCBI Taxonomy" id="7054"/>
    <lineage>
        <taxon>Eukaryota</taxon>
        <taxon>Metazoa</taxon>
        <taxon>Ecdysozoa</taxon>
        <taxon>Arthropoda</taxon>
        <taxon>Hexapoda</taxon>
        <taxon>Insecta</taxon>
        <taxon>Pterygota</taxon>
        <taxon>Neoptera</taxon>
        <taxon>Endopterygota</taxon>
        <taxon>Coleoptera</taxon>
        <taxon>Polyphaga</taxon>
        <taxon>Elateriformia</taxon>
        <taxon>Elateroidea</taxon>
        <taxon>Lampyridae</taxon>
        <taxon>Lampyrinae</taxon>
        <taxon>Photinus</taxon>
    </lineage>
</organism>
<feature type="transmembrane region" description="Helical" evidence="11">
    <location>
        <begin position="268"/>
        <end position="293"/>
    </location>
</feature>
<feature type="transmembrane region" description="Helical" evidence="11">
    <location>
        <begin position="405"/>
        <end position="423"/>
    </location>
</feature>
<name>A0A1Y1MGV3_PHOPY</name>
<feature type="transmembrane region" description="Helical" evidence="11">
    <location>
        <begin position="578"/>
        <end position="605"/>
    </location>
</feature>
<evidence type="ECO:0000256" key="7">
    <source>
        <dbReference type="ARBA" id="ARBA00023136"/>
    </source>
</evidence>
<dbReference type="PANTHER" id="PTHR21257">
    <property type="entry name" value="DELTA(14)-STEROL REDUCTASE"/>
    <property type="match status" value="1"/>
</dbReference>
<evidence type="ECO:0000256" key="1">
    <source>
        <dbReference type="ARBA" id="ARBA00004473"/>
    </source>
</evidence>
<dbReference type="InterPro" id="IPR001171">
    <property type="entry name" value="ERG24_DHCR-like"/>
</dbReference>
<evidence type="ECO:0000256" key="8">
    <source>
        <dbReference type="ARBA" id="ARBA00023170"/>
    </source>
</evidence>
<dbReference type="PROSITE" id="PS50244">
    <property type="entry name" value="S5A_REDUCTASE"/>
    <property type="match status" value="1"/>
</dbReference>
<keyword evidence="7 11" id="KW-0472">Membrane</keyword>
<feature type="region of interest" description="Disordered" evidence="10">
    <location>
        <begin position="1"/>
        <end position="128"/>
    </location>
</feature>
<keyword evidence="6" id="KW-0238">DNA-binding</keyword>
<dbReference type="GO" id="GO:0005789">
    <property type="term" value="C:endoplasmic reticulum membrane"/>
    <property type="evidence" value="ECO:0007669"/>
    <property type="project" value="TreeGrafter"/>
</dbReference>
<evidence type="ECO:0000256" key="6">
    <source>
        <dbReference type="ARBA" id="ARBA00023125"/>
    </source>
</evidence>
<dbReference type="AlphaFoldDB" id="A0A1Y1MGV3"/>
<evidence type="ECO:0000256" key="5">
    <source>
        <dbReference type="ARBA" id="ARBA00022989"/>
    </source>
</evidence>
<reference evidence="12" key="1">
    <citation type="journal article" date="2016" name="Sci. Rep.">
        <title>Molecular characterization of firefly nuptial gifts: a multi-omics approach sheds light on postcopulatory sexual selection.</title>
        <authorList>
            <person name="Al-Wathiqui N."/>
            <person name="Fallon T.R."/>
            <person name="South A."/>
            <person name="Weng J.K."/>
            <person name="Lewis S.M."/>
        </authorList>
    </citation>
    <scope>NUCLEOTIDE SEQUENCE</scope>
</reference>
<keyword evidence="4 11" id="KW-0812">Transmembrane</keyword>
<evidence type="ECO:0000256" key="2">
    <source>
        <dbReference type="ARBA" id="ARBA00005402"/>
    </source>
</evidence>
<comment type="similarity">
    <text evidence="2">Belongs to the ERG4/ERG24 family.</text>
</comment>
<accession>A0A1Y1MGV3</accession>
<dbReference type="Gene3D" id="1.20.120.1630">
    <property type="match status" value="1"/>
</dbReference>
<dbReference type="GO" id="GO:0003677">
    <property type="term" value="F:DNA binding"/>
    <property type="evidence" value="ECO:0007669"/>
    <property type="project" value="UniProtKB-KW"/>
</dbReference>
<feature type="transmembrane region" description="Helical" evidence="11">
    <location>
        <begin position="347"/>
        <end position="367"/>
    </location>
</feature>
<evidence type="ECO:0000256" key="10">
    <source>
        <dbReference type="SAM" id="MobiDB-lite"/>
    </source>
</evidence>
<keyword evidence="5 11" id="KW-1133">Transmembrane helix</keyword>
<evidence type="ECO:0000256" key="3">
    <source>
        <dbReference type="ARBA" id="ARBA00022553"/>
    </source>
</evidence>